<evidence type="ECO:0000259" key="2">
    <source>
        <dbReference type="SMART" id="SM00867"/>
    </source>
</evidence>
<name>A0A1X2F7T4_9MYCO</name>
<comment type="similarity">
    <text evidence="1">Belongs to the UPF0312 family.</text>
</comment>
<dbReference type="Gene3D" id="2.40.128.110">
    <property type="entry name" value="Lipid/polyisoprenoid-binding, YceI-like"/>
    <property type="match status" value="1"/>
</dbReference>
<evidence type="ECO:0000313" key="3">
    <source>
        <dbReference type="EMBL" id="ORX14513.1"/>
    </source>
</evidence>
<organism evidence="3 4">
    <name type="scientific">Mycolicibacterium wolinskyi</name>
    <dbReference type="NCBI Taxonomy" id="59750"/>
    <lineage>
        <taxon>Bacteria</taxon>
        <taxon>Bacillati</taxon>
        <taxon>Actinomycetota</taxon>
        <taxon>Actinomycetes</taxon>
        <taxon>Mycobacteriales</taxon>
        <taxon>Mycobacteriaceae</taxon>
        <taxon>Mycolicibacterium</taxon>
    </lineage>
</organism>
<dbReference type="PANTHER" id="PTHR34406">
    <property type="entry name" value="PROTEIN YCEI"/>
    <property type="match status" value="1"/>
</dbReference>
<dbReference type="EMBL" id="LQQA01000015">
    <property type="protein sequence ID" value="ORX14513.1"/>
    <property type="molecule type" value="Genomic_DNA"/>
</dbReference>
<sequence length="172" mass="18145">MTTLQDILTASAGNWTLAPDRSTVTFRNKTMWGLATVTGRFAEFRGEGRANGGVSGRVVINAASLRTGIRKRDEHLRSADFFDVDHHPEITVEVSDAQPSGPADARLAATLTVRGATRPIELPVSVQVLDDGAVQLAGQCTVDRGEFGVSGNLLGMVGPATALSATLVFVRA</sequence>
<dbReference type="PANTHER" id="PTHR34406:SF1">
    <property type="entry name" value="PROTEIN YCEI"/>
    <property type="match status" value="1"/>
</dbReference>
<proteinExistence type="inferred from homology"/>
<dbReference type="AlphaFoldDB" id="A0A1X2F7T4"/>
<evidence type="ECO:0000313" key="4">
    <source>
        <dbReference type="Proteomes" id="UP000193964"/>
    </source>
</evidence>
<dbReference type="SUPFAM" id="SSF101874">
    <property type="entry name" value="YceI-like"/>
    <property type="match status" value="1"/>
</dbReference>
<comment type="caution">
    <text evidence="3">The sequence shown here is derived from an EMBL/GenBank/DDBJ whole genome shotgun (WGS) entry which is preliminary data.</text>
</comment>
<feature type="domain" description="Lipid/polyisoprenoid-binding YceI-like" evidence="2">
    <location>
        <begin position="14"/>
        <end position="170"/>
    </location>
</feature>
<dbReference type="Proteomes" id="UP000193964">
    <property type="component" value="Unassembled WGS sequence"/>
</dbReference>
<dbReference type="RefSeq" id="WP_085144968.1">
    <property type="nucleotide sequence ID" value="NZ_JACKUA010000026.1"/>
</dbReference>
<dbReference type="InterPro" id="IPR036761">
    <property type="entry name" value="TTHA0802/YceI-like_sf"/>
</dbReference>
<accession>A0A1X2F7T4</accession>
<dbReference type="Pfam" id="PF04264">
    <property type="entry name" value="YceI"/>
    <property type="match status" value="1"/>
</dbReference>
<gene>
    <name evidence="3" type="ORF">AWC31_25305</name>
</gene>
<dbReference type="InterPro" id="IPR007372">
    <property type="entry name" value="Lipid/polyisoprenoid-bd_YceI"/>
</dbReference>
<dbReference type="SMART" id="SM00867">
    <property type="entry name" value="YceI"/>
    <property type="match status" value="1"/>
</dbReference>
<dbReference type="OrthoDB" id="9811006at2"/>
<reference evidence="3 4" key="1">
    <citation type="submission" date="2016-01" db="EMBL/GenBank/DDBJ databases">
        <title>The new phylogeny of the genus Mycobacterium.</title>
        <authorList>
            <person name="Tarcisio F."/>
            <person name="Conor M."/>
            <person name="Antonella G."/>
            <person name="Elisabetta G."/>
            <person name="Giulia F.S."/>
            <person name="Sara T."/>
            <person name="Anna F."/>
            <person name="Clotilde B."/>
            <person name="Roberto B."/>
            <person name="Veronica D.S."/>
            <person name="Fabio R."/>
            <person name="Monica P."/>
            <person name="Olivier J."/>
            <person name="Enrico T."/>
            <person name="Nicola S."/>
        </authorList>
    </citation>
    <scope>NUCLEOTIDE SEQUENCE [LARGE SCALE GENOMIC DNA]</scope>
    <source>
        <strain evidence="3 4">ATCC 700010</strain>
    </source>
</reference>
<protein>
    <recommendedName>
        <fullName evidence="2">Lipid/polyisoprenoid-binding YceI-like domain-containing protein</fullName>
    </recommendedName>
</protein>
<evidence type="ECO:0000256" key="1">
    <source>
        <dbReference type="ARBA" id="ARBA00008812"/>
    </source>
</evidence>